<feature type="transmembrane region" description="Helical" evidence="1">
    <location>
        <begin position="94"/>
        <end position="110"/>
    </location>
</feature>
<feature type="transmembrane region" description="Helical" evidence="1">
    <location>
        <begin position="145"/>
        <end position="169"/>
    </location>
</feature>
<gene>
    <name evidence="2" type="ORF">SAMN04488124_0425</name>
</gene>
<keyword evidence="1" id="KW-0472">Membrane</keyword>
<sequence>MGLAVGLAFVLRVGFLSNPFWADERITRSFIEGMSFWEILFVLPTVQPHFPLYYAILEVWAHGAALVDARLLSVLAGSLLPAVVFLLGQQHSRTTGLVAALFTSLSPALVHSSWWLRPYAMFALATAVACLALDRGLQTESRRWFTTFVVAALVGVYLHPFGLIALGVWTAWTGVNRAVDGAVSLTLVWIGSLPAIGLMLAKLVLPSSAGSVEQVAHVTTGPSLVQVLVTPVALVFGTLWSEFLLAIGAVVFGLVVLGTWRARGDRLVRLSLLWIGASLVGTVVLSVVHPIYQMKYLLWTVAPVLLLLAVCRCELDQRLRTVFDILVLVGLLSNLFALVTRGLLMANVVSPVWNSVSWF</sequence>
<keyword evidence="3" id="KW-1185">Reference proteome</keyword>
<keyword evidence="1" id="KW-1133">Transmembrane helix</keyword>
<proteinExistence type="predicted"/>
<keyword evidence="2" id="KW-0328">Glycosyltransferase</keyword>
<dbReference type="EMBL" id="FOYS01000001">
    <property type="protein sequence ID" value="SFR34224.1"/>
    <property type="molecule type" value="Genomic_DNA"/>
</dbReference>
<evidence type="ECO:0000313" key="3">
    <source>
        <dbReference type="Proteomes" id="UP000243250"/>
    </source>
</evidence>
<organism evidence="2 3">
    <name type="scientific">Halogeometricum limi</name>
    <dbReference type="NCBI Taxonomy" id="555875"/>
    <lineage>
        <taxon>Archaea</taxon>
        <taxon>Methanobacteriati</taxon>
        <taxon>Methanobacteriota</taxon>
        <taxon>Stenosarchaea group</taxon>
        <taxon>Halobacteria</taxon>
        <taxon>Halobacteriales</taxon>
        <taxon>Haloferacaceae</taxon>
        <taxon>Halogeometricum</taxon>
    </lineage>
</organism>
<feature type="transmembrane region" description="Helical" evidence="1">
    <location>
        <begin position="243"/>
        <end position="260"/>
    </location>
</feature>
<feature type="transmembrane region" description="Helical" evidence="1">
    <location>
        <begin position="322"/>
        <end position="344"/>
    </location>
</feature>
<dbReference type="GO" id="GO:0016757">
    <property type="term" value="F:glycosyltransferase activity"/>
    <property type="evidence" value="ECO:0007669"/>
    <property type="project" value="UniProtKB-KW"/>
</dbReference>
<keyword evidence="1" id="KW-0812">Transmembrane</keyword>
<evidence type="ECO:0000256" key="1">
    <source>
        <dbReference type="SAM" id="Phobius"/>
    </source>
</evidence>
<keyword evidence="2" id="KW-0808">Transferase</keyword>
<name>A0A1I6FWD0_9EURY</name>
<protein>
    <submittedName>
        <fullName evidence="2">Dolichyl-phosphate-mannose-protein mannosyltransferase</fullName>
    </submittedName>
</protein>
<accession>A0A1I6FWD0</accession>
<evidence type="ECO:0000313" key="2">
    <source>
        <dbReference type="EMBL" id="SFR34224.1"/>
    </source>
</evidence>
<feature type="transmembrane region" description="Helical" evidence="1">
    <location>
        <begin position="272"/>
        <end position="291"/>
    </location>
</feature>
<dbReference type="OrthoDB" id="114973at2157"/>
<dbReference type="RefSeq" id="WP_089876321.1">
    <property type="nucleotide sequence ID" value="NZ_FOYS01000001.1"/>
</dbReference>
<reference evidence="3" key="1">
    <citation type="submission" date="2016-10" db="EMBL/GenBank/DDBJ databases">
        <authorList>
            <person name="Varghese N."/>
            <person name="Submissions S."/>
        </authorList>
    </citation>
    <scope>NUCLEOTIDE SEQUENCE [LARGE SCALE GENOMIC DNA]</scope>
    <source>
        <strain evidence="3">CGMCC 1.8711</strain>
    </source>
</reference>
<feature type="transmembrane region" description="Helical" evidence="1">
    <location>
        <begin position="297"/>
        <end position="315"/>
    </location>
</feature>
<dbReference type="AlphaFoldDB" id="A0A1I6FWD0"/>
<feature type="transmembrane region" description="Helical" evidence="1">
    <location>
        <begin position="69"/>
        <end position="87"/>
    </location>
</feature>
<dbReference type="Proteomes" id="UP000243250">
    <property type="component" value="Unassembled WGS sequence"/>
</dbReference>
<feature type="transmembrane region" description="Helical" evidence="1">
    <location>
        <begin position="181"/>
        <end position="203"/>
    </location>
</feature>